<dbReference type="Pfam" id="PF02698">
    <property type="entry name" value="DUF218"/>
    <property type="match status" value="1"/>
</dbReference>
<dbReference type="RefSeq" id="WP_132460332.1">
    <property type="nucleotide sequence ID" value="NZ_SLXP01000001.1"/>
</dbReference>
<dbReference type="EMBL" id="SLXP01000001">
    <property type="protein sequence ID" value="TCP44189.1"/>
    <property type="molecule type" value="Genomic_DNA"/>
</dbReference>
<dbReference type="Proteomes" id="UP000294835">
    <property type="component" value="Unassembled WGS sequence"/>
</dbReference>
<evidence type="ECO:0000313" key="2">
    <source>
        <dbReference type="EMBL" id="TCP44189.1"/>
    </source>
</evidence>
<evidence type="ECO:0000259" key="1">
    <source>
        <dbReference type="Pfam" id="PF02698"/>
    </source>
</evidence>
<dbReference type="PANTHER" id="PTHR30336">
    <property type="entry name" value="INNER MEMBRANE PROTEIN, PROBABLE PERMEASE"/>
    <property type="match status" value="1"/>
</dbReference>
<dbReference type="AlphaFoldDB" id="A0A4R2Q6P8"/>
<accession>A0A4R2Q6P8</accession>
<name>A0A4R2Q6P8_9RHOB</name>
<reference evidence="2 3" key="1">
    <citation type="submission" date="2019-03" db="EMBL/GenBank/DDBJ databases">
        <title>Genomic Encyclopedia of Type Strains, Phase IV (KMG-IV): sequencing the most valuable type-strain genomes for metagenomic binning, comparative biology and taxonomic classification.</title>
        <authorList>
            <person name="Goeker M."/>
        </authorList>
    </citation>
    <scope>NUCLEOTIDE SEQUENCE [LARGE SCALE GENOMIC DNA]</scope>
    <source>
        <strain evidence="2 3">DSM 18063</strain>
    </source>
</reference>
<dbReference type="GO" id="GO:0043164">
    <property type="term" value="P:Gram-negative-bacterium-type cell wall biogenesis"/>
    <property type="evidence" value="ECO:0007669"/>
    <property type="project" value="TreeGrafter"/>
</dbReference>
<dbReference type="Gene3D" id="3.40.50.620">
    <property type="entry name" value="HUPs"/>
    <property type="match status" value="1"/>
</dbReference>
<dbReference type="CDD" id="cd06259">
    <property type="entry name" value="YdcF-like"/>
    <property type="match status" value="1"/>
</dbReference>
<dbReference type="InterPro" id="IPR014729">
    <property type="entry name" value="Rossmann-like_a/b/a_fold"/>
</dbReference>
<gene>
    <name evidence="2" type="ORF">EV662_101280</name>
</gene>
<feature type="domain" description="DUF218" evidence="1">
    <location>
        <begin position="4"/>
        <end position="134"/>
    </location>
</feature>
<evidence type="ECO:0000313" key="3">
    <source>
        <dbReference type="Proteomes" id="UP000294835"/>
    </source>
</evidence>
<organism evidence="2 3">
    <name type="scientific">Rhodovulum marinum</name>
    <dbReference type="NCBI Taxonomy" id="320662"/>
    <lineage>
        <taxon>Bacteria</taxon>
        <taxon>Pseudomonadati</taxon>
        <taxon>Pseudomonadota</taxon>
        <taxon>Alphaproteobacteria</taxon>
        <taxon>Rhodobacterales</taxon>
        <taxon>Paracoccaceae</taxon>
        <taxon>Rhodovulum</taxon>
    </lineage>
</organism>
<dbReference type="SUPFAM" id="SSF53686">
    <property type="entry name" value="Tryptophan synthase beta subunit-like PLP-dependent enzymes"/>
    <property type="match status" value="1"/>
</dbReference>
<dbReference type="PANTHER" id="PTHR30336:SF4">
    <property type="entry name" value="ENVELOPE BIOGENESIS FACTOR ELYC"/>
    <property type="match status" value="1"/>
</dbReference>
<proteinExistence type="predicted"/>
<dbReference type="InterPro" id="IPR036052">
    <property type="entry name" value="TrpB-like_PALP_sf"/>
</dbReference>
<protein>
    <submittedName>
        <fullName evidence="2">DUF218 domain-containing protein</fullName>
    </submittedName>
</protein>
<dbReference type="GO" id="GO:0005886">
    <property type="term" value="C:plasma membrane"/>
    <property type="evidence" value="ECO:0007669"/>
    <property type="project" value="TreeGrafter"/>
</dbReference>
<dbReference type="OrthoDB" id="9809813at2"/>
<dbReference type="GO" id="GO:0000270">
    <property type="term" value="P:peptidoglycan metabolic process"/>
    <property type="evidence" value="ECO:0007669"/>
    <property type="project" value="TreeGrafter"/>
</dbReference>
<comment type="caution">
    <text evidence="2">The sequence shown here is derived from an EMBL/GenBank/DDBJ whole genome shotgun (WGS) entry which is preliminary data.</text>
</comment>
<sequence length="154" mass="16127">MTHAILILGAAMAADGRPGPALIRRARHGAALWADMPGALVVASGGGGEAAAIAAICVDAGVPEARIVQETRSRNTAENIAFSAPLLAARGIGRVTLVTDYYHLPRARLLARRAGLRVVPAAPRHGIGRPHRHAWLVLREAAALLLALSGRRRP</sequence>
<dbReference type="InterPro" id="IPR051599">
    <property type="entry name" value="Cell_Envelope_Assoc"/>
</dbReference>
<keyword evidence="3" id="KW-1185">Reference proteome</keyword>
<dbReference type="InterPro" id="IPR003848">
    <property type="entry name" value="DUF218"/>
</dbReference>